<evidence type="ECO:0000313" key="3">
    <source>
        <dbReference type="EMBL" id="QEK39114.1"/>
    </source>
</evidence>
<accession>A0A5C0UJV6</accession>
<evidence type="ECO:0000256" key="1">
    <source>
        <dbReference type="SAM" id="MobiDB-lite"/>
    </source>
</evidence>
<sequence>MNMKKFVSFAILGLCCFNAEAGFRSSLKKAAGGAYGAAKGAAKGATKVASSAANVAYQGASYAGHGIYNAGRSAINSQAGQNAISQAKQAATEAGNVAYNSAKQTWDEGNYKNRVFDPNKVSQVVTGVAQYTTTGDSSGLKNTANNFYGRAKDAAHTGYVTGVSNVTGAVGSHVTGKINGMSGYSNEGMHQPSAPPMPKTGSDVY</sequence>
<feature type="region of interest" description="Disordered" evidence="1">
    <location>
        <begin position="182"/>
        <end position="205"/>
    </location>
</feature>
<protein>
    <submittedName>
        <fullName evidence="3">Uncharacterized protein</fullName>
    </submittedName>
</protein>
<proteinExistence type="predicted"/>
<organism evidence="3 4">
    <name type="scientific">Candidatus Nesciobacter abundans</name>
    <dbReference type="NCBI Taxonomy" id="2601668"/>
    <lineage>
        <taxon>Bacteria</taxon>
        <taxon>Pseudomonadati</taxon>
        <taxon>Pseudomonadota</taxon>
        <taxon>Alphaproteobacteria</taxon>
        <taxon>Holosporales</taxon>
        <taxon>Holosporaceae</taxon>
        <taxon>Candidatus Nesciobacter</taxon>
    </lineage>
</organism>
<dbReference type="AlphaFoldDB" id="A0A5C0UJV6"/>
<dbReference type="Proteomes" id="UP000324924">
    <property type="component" value="Chromosome"/>
</dbReference>
<name>A0A5C0UJV6_9PROT</name>
<keyword evidence="4" id="KW-1185">Reference proteome</keyword>
<dbReference type="EMBL" id="CP043314">
    <property type="protein sequence ID" value="QEK39114.1"/>
    <property type="molecule type" value="Genomic_DNA"/>
</dbReference>
<reference evidence="3 4" key="1">
    <citation type="submission" date="2019-08" db="EMBL/GenBank/DDBJ databases">
        <title>Highly reduced genomes of protist endosymbionts show evolutionary convergence.</title>
        <authorList>
            <person name="George E."/>
            <person name="Husnik F."/>
            <person name="Tashyreva D."/>
            <person name="Prokopchuk G."/>
            <person name="Horak A."/>
            <person name="Kwong W.K."/>
            <person name="Lukes J."/>
            <person name="Keeling P.J."/>
        </authorList>
    </citation>
    <scope>NUCLEOTIDE SEQUENCE [LARGE SCALE GENOMIC DNA]</scope>
    <source>
        <strain evidence="3">1604HC</strain>
    </source>
</reference>
<gene>
    <name evidence="3" type="ORF">FZC36_01525</name>
</gene>
<dbReference type="RefSeq" id="WP_148972237.1">
    <property type="nucleotide sequence ID" value="NZ_CP043314.1"/>
</dbReference>
<dbReference type="KEGG" id="nabu:FZC36_01525"/>
<evidence type="ECO:0000313" key="4">
    <source>
        <dbReference type="Proteomes" id="UP000324924"/>
    </source>
</evidence>
<feature type="chain" id="PRO_5022843385" evidence="2">
    <location>
        <begin position="22"/>
        <end position="205"/>
    </location>
</feature>
<keyword evidence="2" id="KW-0732">Signal</keyword>
<evidence type="ECO:0000256" key="2">
    <source>
        <dbReference type="SAM" id="SignalP"/>
    </source>
</evidence>
<feature type="signal peptide" evidence="2">
    <location>
        <begin position="1"/>
        <end position="21"/>
    </location>
</feature>